<dbReference type="KEGG" id="lkm:EFP84_08035"/>
<dbReference type="PANTHER" id="PTHR23222">
    <property type="entry name" value="PROHIBITIN"/>
    <property type="match status" value="1"/>
</dbReference>
<accession>A0A2M9XPP5</accession>
<dbReference type="Gene3D" id="3.30.479.30">
    <property type="entry name" value="Band 7 domain"/>
    <property type="match status" value="1"/>
</dbReference>
<evidence type="ECO:0000256" key="2">
    <source>
        <dbReference type="SAM" id="Coils"/>
    </source>
</evidence>
<dbReference type="InterPro" id="IPR001107">
    <property type="entry name" value="Band_7"/>
</dbReference>
<evidence type="ECO:0000313" key="6">
    <source>
        <dbReference type="Proteomes" id="UP000231919"/>
    </source>
</evidence>
<dbReference type="EMBL" id="CP033614">
    <property type="protein sequence ID" value="AYV55465.1"/>
    <property type="molecule type" value="Genomic_DNA"/>
</dbReference>
<reference evidence="4 7" key="2">
    <citation type="submission" date="2018-11" db="EMBL/GenBank/DDBJ databases">
        <title>Complete genome sequence of Leptospira kmetyi isolate LS 001/16 from soil sample associated with a leptospirosis patient in Kelantan.</title>
        <authorList>
            <person name="Muhammad Yusoff F."/>
            <person name="Muhammad Yusoff S."/>
            <person name="Ahmad M.N."/>
            <person name="Yusof N.Y."/>
            <person name="Aziah I."/>
        </authorList>
    </citation>
    <scope>NUCLEOTIDE SEQUENCE [LARGE SCALE GENOMIC DNA]</scope>
    <source>
        <strain evidence="4 7">LS 001/16</strain>
    </source>
</reference>
<feature type="coiled-coil region" evidence="2">
    <location>
        <begin position="181"/>
        <end position="215"/>
    </location>
</feature>
<dbReference type="Proteomes" id="UP000276407">
    <property type="component" value="Chromosome 1"/>
</dbReference>
<dbReference type="SUPFAM" id="SSF117892">
    <property type="entry name" value="Band 7/SPFH domain"/>
    <property type="match status" value="1"/>
</dbReference>
<dbReference type="RefSeq" id="WP_010573676.1">
    <property type="nucleotide sequence ID" value="NZ_CP033614.1"/>
</dbReference>
<comment type="subcellular location">
    <subcellularLocation>
        <location evidence="1">Membrane</location>
        <topology evidence="1">Single-pass membrane protein</topology>
    </subcellularLocation>
</comment>
<proteinExistence type="predicted"/>
<dbReference type="InterPro" id="IPR000163">
    <property type="entry name" value="Prohibitin"/>
</dbReference>
<evidence type="ECO:0000256" key="1">
    <source>
        <dbReference type="ARBA" id="ARBA00004167"/>
    </source>
</evidence>
<evidence type="ECO:0000313" key="7">
    <source>
        <dbReference type="Proteomes" id="UP000276407"/>
    </source>
</evidence>
<reference evidence="5 6" key="1">
    <citation type="submission" date="2017-07" db="EMBL/GenBank/DDBJ databases">
        <title>Leptospira spp. isolated from tropical soils.</title>
        <authorList>
            <person name="Thibeaux R."/>
            <person name="Iraola G."/>
            <person name="Ferres I."/>
            <person name="Bierque E."/>
            <person name="Girault D."/>
            <person name="Soupe-Gilbert M.-E."/>
            <person name="Picardeau M."/>
            <person name="Goarant C."/>
        </authorList>
    </citation>
    <scope>NUCLEOTIDE SEQUENCE [LARGE SCALE GENOMIC DNA]</scope>
    <source>
        <strain evidence="5 6">JW2-C-B1</strain>
    </source>
</reference>
<dbReference type="PANTHER" id="PTHR23222:SF0">
    <property type="entry name" value="PROHIBITIN 1"/>
    <property type="match status" value="1"/>
</dbReference>
<dbReference type="InterPro" id="IPR036013">
    <property type="entry name" value="Band_7/SPFH_dom_sf"/>
</dbReference>
<gene>
    <name evidence="5" type="ORF">CH378_12930</name>
    <name evidence="4" type="ORF">EFP84_08035</name>
</gene>
<name>A0A2M9XPP5_9LEPT</name>
<dbReference type="OrthoDB" id="343005at2"/>
<keyword evidence="2" id="KW-0175">Coiled coil</keyword>
<dbReference type="Pfam" id="PF01145">
    <property type="entry name" value="Band_7"/>
    <property type="match status" value="1"/>
</dbReference>
<evidence type="ECO:0000313" key="4">
    <source>
        <dbReference type="EMBL" id="AYV55465.1"/>
    </source>
</evidence>
<feature type="domain" description="Band 7" evidence="3">
    <location>
        <begin position="21"/>
        <end position="196"/>
    </location>
</feature>
<dbReference type="EMBL" id="NPDP01000022">
    <property type="protein sequence ID" value="PJZ29455.1"/>
    <property type="molecule type" value="Genomic_DNA"/>
</dbReference>
<keyword evidence="6" id="KW-1185">Reference proteome</keyword>
<organism evidence="4 7">
    <name type="scientific">Leptospira kmetyi</name>
    <dbReference type="NCBI Taxonomy" id="408139"/>
    <lineage>
        <taxon>Bacteria</taxon>
        <taxon>Pseudomonadati</taxon>
        <taxon>Spirochaetota</taxon>
        <taxon>Spirochaetia</taxon>
        <taxon>Leptospirales</taxon>
        <taxon>Leptospiraceae</taxon>
        <taxon>Leptospira</taxon>
    </lineage>
</organism>
<protein>
    <submittedName>
        <fullName evidence="5">Peptidase</fullName>
    </submittedName>
    <submittedName>
        <fullName evidence="4">Prohibitin family protein</fullName>
    </submittedName>
</protein>
<dbReference type="GO" id="GO:0016020">
    <property type="term" value="C:membrane"/>
    <property type="evidence" value="ECO:0007669"/>
    <property type="project" value="UniProtKB-SubCell"/>
</dbReference>
<evidence type="ECO:0000259" key="3">
    <source>
        <dbReference type="Pfam" id="PF01145"/>
    </source>
</evidence>
<evidence type="ECO:0000313" key="5">
    <source>
        <dbReference type="EMBL" id="PJZ29455.1"/>
    </source>
</evidence>
<dbReference type="CDD" id="cd03401">
    <property type="entry name" value="SPFH_prohibitin"/>
    <property type="match status" value="1"/>
</dbReference>
<dbReference type="AlphaFoldDB" id="A0A2M9XPP5"/>
<dbReference type="Proteomes" id="UP000231919">
    <property type="component" value="Unassembled WGS sequence"/>
</dbReference>
<sequence length="269" mass="30979">MNKIRFFLACFLVFTLNCGSTVHPGQIGLFWKPFGITDVGLSKDPILNGFYWLLPWNDIFTYSTQWDSHKEKVDVLTNDDLKIDVQAVIILRPIREEIYQLHVEVGPEYYRSIVQPEFRASIRNVVSHHQMIQISKNSAVLAKDIKSAVVERTKGKHIEVFDVILDDIEYSPNMLHAIEAKLTKQQELEQQKYELEIAEKNIEIAKRKARADAEAQLIRADAQAKSQAIINEKLTTRYLQYKAFDNPNSKVIFIPQGKDNLPIVINPKD</sequence>